<dbReference type="AlphaFoldDB" id="A0A2U3LX45"/>
<name>A0A2U3LX45_9FIRM</name>
<accession>A0A2U3LX45</accession>
<proteinExistence type="predicted"/>
<dbReference type="Proteomes" id="UP000238916">
    <property type="component" value="Unassembled WGS sequence"/>
</dbReference>
<evidence type="ECO:0000313" key="1">
    <source>
        <dbReference type="EMBL" id="SPF56503.1"/>
    </source>
</evidence>
<dbReference type="OrthoDB" id="9809365at2"/>
<sequence length="352" mass="40858">MELSEKVLKNAKHTISDEELQQIFHESDYDLFHTEVERLVEGGVLSPVKSSKTNGRLPPLFNKYRIIKPPEDHTGTLESIRRLNPILNIAGYLQRPELYQKHLEFVEGISRYLWFAQDLLEKPMSRKERSFSVWGKEKLWDEKRALVNEVLKYNRLDEKFLHYYDTPEPFFEYHHPEHDGLRNVLVIENKDTWFTFRKLMQDTGKNRIAGTAVDVLLYGEGNKITKRGALEDYSASMLGVQGEPGGHVRGATRFLYFGDLDWEGIRLFFRTRDANPSLEIQPFSSLYRLMLELAETVELPKSLDQRGVIAPLPEFLSLVGLSEEENLRTLLAEGKYIPQEIVNYQVAAKILK</sequence>
<evidence type="ECO:0000313" key="2">
    <source>
        <dbReference type="Proteomes" id="UP000238916"/>
    </source>
</evidence>
<protein>
    <recommendedName>
        <fullName evidence="3">Wadjet protein JetD C-terminal domain-containing protein</fullName>
    </recommendedName>
</protein>
<gene>
    <name evidence="1" type="ORF">SBF1_920007</name>
</gene>
<organism evidence="1 2">
    <name type="scientific">Candidatus Desulfosporosinus infrequens</name>
    <dbReference type="NCBI Taxonomy" id="2043169"/>
    <lineage>
        <taxon>Bacteria</taxon>
        <taxon>Bacillati</taxon>
        <taxon>Bacillota</taxon>
        <taxon>Clostridia</taxon>
        <taxon>Eubacteriales</taxon>
        <taxon>Desulfitobacteriaceae</taxon>
        <taxon>Desulfosporosinus</taxon>
    </lineage>
</organism>
<dbReference type="EMBL" id="OMOF01000912">
    <property type="protein sequence ID" value="SPF56503.1"/>
    <property type="molecule type" value="Genomic_DNA"/>
</dbReference>
<reference evidence="2" key="1">
    <citation type="submission" date="2018-02" db="EMBL/GenBank/DDBJ databases">
        <authorList>
            <person name="Hausmann B."/>
        </authorList>
    </citation>
    <scope>NUCLEOTIDE SEQUENCE [LARGE SCALE GENOMIC DNA]</scope>
    <source>
        <strain evidence="2">Peat soil MAG SbF1</strain>
    </source>
</reference>
<evidence type="ECO:0008006" key="3">
    <source>
        <dbReference type="Google" id="ProtNLM"/>
    </source>
</evidence>